<dbReference type="InterPro" id="IPR001130">
    <property type="entry name" value="TatD-like"/>
</dbReference>
<dbReference type="GO" id="GO:0046872">
    <property type="term" value="F:metal ion binding"/>
    <property type="evidence" value="ECO:0007669"/>
    <property type="project" value="UniProtKB-KW"/>
</dbReference>
<dbReference type="AlphaFoldDB" id="A0A1J1IEN9"/>
<dbReference type="Proteomes" id="UP000183832">
    <property type="component" value="Unassembled WGS sequence"/>
</dbReference>
<dbReference type="PANTHER" id="PTHR10060">
    <property type="entry name" value="TATD FAMILY DEOXYRIBONUCLEASE"/>
    <property type="match status" value="1"/>
</dbReference>
<protein>
    <recommendedName>
        <fullName evidence="5">Deoxyribonuclease TATDN1</fullName>
    </recommendedName>
</protein>
<dbReference type="PROSITE" id="PS01090">
    <property type="entry name" value="TATD_2"/>
    <property type="match status" value="1"/>
</dbReference>
<evidence type="ECO:0000313" key="8">
    <source>
        <dbReference type="EMBL" id="CRK98234.1"/>
    </source>
</evidence>
<feature type="binding site" evidence="7">
    <location>
        <position position="237"/>
    </location>
    <ligand>
        <name>a divalent metal cation</name>
        <dbReference type="ChEBI" id="CHEBI:60240"/>
        <label>1</label>
    </ligand>
</feature>
<evidence type="ECO:0000256" key="6">
    <source>
        <dbReference type="ARBA" id="ARBA00045223"/>
    </source>
</evidence>
<dbReference type="STRING" id="568069.A0A1J1IEN9"/>
<feature type="binding site" evidence="7">
    <location>
        <position position="189"/>
    </location>
    <ligand>
        <name>a divalent metal cation</name>
        <dbReference type="ChEBI" id="CHEBI:60240"/>
        <label>2</label>
    </ligand>
</feature>
<keyword evidence="9" id="KW-1185">Reference proteome</keyword>
<evidence type="ECO:0000256" key="5">
    <source>
        <dbReference type="ARBA" id="ARBA00039767"/>
    </source>
</evidence>
<dbReference type="Pfam" id="PF01026">
    <property type="entry name" value="TatD_DNase"/>
    <property type="match status" value="1"/>
</dbReference>
<dbReference type="Gene3D" id="3.20.20.140">
    <property type="entry name" value="Metal-dependent hydrolases"/>
    <property type="match status" value="1"/>
</dbReference>
<accession>A0A1J1IEN9</accession>
<comment type="similarity">
    <text evidence="1">Belongs to the metallo-dependent hydrolases superfamily. TatD-type hydrolase family.</text>
</comment>
<feature type="binding site" evidence="7">
    <location>
        <position position="126"/>
    </location>
    <ligand>
        <name>a divalent metal cation</name>
        <dbReference type="ChEBI" id="CHEBI:60240"/>
        <label>1</label>
    </ligand>
</feature>
<sequence length="316" mass="36220">MLKIFQRTLTNLTIAKRMKFIDIGANLTDEVFDGVYSGSKKHDPDRKQVLERAWQVGVEKIIITVGTIFDCEPAFKIAAEDERIYCTVGTHPTRCGEFLVSETDDYFNRLTQQIEDHKDKVVAIGEIGLDYDRLHFCEPDVQKKYFEKQLELADKYELPLFLHCRAAHDDLIKIIQDNKKKIRRGGVVHTFDGTLEQAKKLIALGFHIGINGCSLKNEANLEVVKALPNDKIMLETDAPWCEIRPTHASFKHVVTKFETVKKKEKKKWQRDVLIVGRNEPVTIVQVLEVVSAVKGEDPAKLSEIFYNNTMKVFFPN</sequence>
<keyword evidence="3 7" id="KW-0479">Metal-binding</keyword>
<evidence type="ECO:0000256" key="3">
    <source>
        <dbReference type="ARBA" id="ARBA00022723"/>
    </source>
</evidence>
<dbReference type="InterPro" id="IPR050891">
    <property type="entry name" value="TatD-type_Hydrolase"/>
</dbReference>
<dbReference type="OrthoDB" id="6079689at2759"/>
<dbReference type="PROSITE" id="PS01091">
    <property type="entry name" value="TATD_3"/>
    <property type="match status" value="1"/>
</dbReference>
<organism evidence="8 9">
    <name type="scientific">Clunio marinus</name>
    <dbReference type="NCBI Taxonomy" id="568069"/>
    <lineage>
        <taxon>Eukaryota</taxon>
        <taxon>Metazoa</taxon>
        <taxon>Ecdysozoa</taxon>
        <taxon>Arthropoda</taxon>
        <taxon>Hexapoda</taxon>
        <taxon>Insecta</taxon>
        <taxon>Pterygota</taxon>
        <taxon>Neoptera</taxon>
        <taxon>Endopterygota</taxon>
        <taxon>Diptera</taxon>
        <taxon>Nematocera</taxon>
        <taxon>Chironomoidea</taxon>
        <taxon>Chironomidae</taxon>
        <taxon>Clunio</taxon>
    </lineage>
</organism>
<evidence type="ECO:0000313" key="9">
    <source>
        <dbReference type="Proteomes" id="UP000183832"/>
    </source>
</evidence>
<dbReference type="PANTHER" id="PTHR10060:SF15">
    <property type="entry name" value="DEOXYRIBONUCLEASE TATDN1"/>
    <property type="match status" value="1"/>
</dbReference>
<reference evidence="8 9" key="1">
    <citation type="submission" date="2015-04" db="EMBL/GenBank/DDBJ databases">
        <authorList>
            <person name="Syromyatnikov M.Y."/>
            <person name="Popov V.N."/>
        </authorList>
    </citation>
    <scope>NUCLEOTIDE SEQUENCE [LARGE SCALE GENOMIC DNA]</scope>
</reference>
<evidence type="ECO:0000256" key="1">
    <source>
        <dbReference type="ARBA" id="ARBA00009275"/>
    </source>
</evidence>
<feature type="binding site" evidence="7">
    <location>
        <position position="163"/>
    </location>
    <ligand>
        <name>a divalent metal cation</name>
        <dbReference type="ChEBI" id="CHEBI:60240"/>
        <label>2</label>
    </ligand>
</feature>
<dbReference type="SUPFAM" id="SSF51556">
    <property type="entry name" value="Metallo-dependent hydrolases"/>
    <property type="match status" value="1"/>
</dbReference>
<keyword evidence="2" id="KW-0540">Nuclease</keyword>
<evidence type="ECO:0000256" key="4">
    <source>
        <dbReference type="ARBA" id="ARBA00022801"/>
    </source>
</evidence>
<dbReference type="PIRSF" id="PIRSF005902">
    <property type="entry name" value="DNase_TatD"/>
    <property type="match status" value="1"/>
</dbReference>
<comment type="function">
    <text evidence="6">Deoxyribonuclease which catalyzes (in vitro) the decatenation of kinetoplast DNA, which are circular DNA catenated to each other, producing linear DNA molecules. Plays an important role in chromosomal segregation and cell cycle progression during eye development probably via its DNA decatenation activity.</text>
</comment>
<dbReference type="GO" id="GO:0008296">
    <property type="term" value="F:3'-5'-DNA exonuclease activity"/>
    <property type="evidence" value="ECO:0007669"/>
    <property type="project" value="TreeGrafter"/>
</dbReference>
<keyword evidence="4" id="KW-0378">Hydrolase</keyword>
<proteinExistence type="inferred from homology"/>
<dbReference type="InterPro" id="IPR032466">
    <property type="entry name" value="Metal_Hydrolase"/>
</dbReference>
<dbReference type="EMBL" id="CVRI01000047">
    <property type="protein sequence ID" value="CRK98234.1"/>
    <property type="molecule type" value="Genomic_DNA"/>
</dbReference>
<dbReference type="GO" id="GO:0005829">
    <property type="term" value="C:cytosol"/>
    <property type="evidence" value="ECO:0007669"/>
    <property type="project" value="TreeGrafter"/>
</dbReference>
<name>A0A1J1IEN9_9DIPT</name>
<evidence type="ECO:0000256" key="2">
    <source>
        <dbReference type="ARBA" id="ARBA00022722"/>
    </source>
</evidence>
<evidence type="ECO:0000256" key="7">
    <source>
        <dbReference type="PIRSR" id="PIRSR005902-1"/>
    </source>
</evidence>
<gene>
    <name evidence="8" type="ORF">CLUMA_CG011597</name>
</gene>
<dbReference type="InterPro" id="IPR018228">
    <property type="entry name" value="DNase_TatD-rel_CS"/>
</dbReference>
<dbReference type="CDD" id="cd01310">
    <property type="entry name" value="TatD_DNAse"/>
    <property type="match status" value="1"/>
</dbReference>